<evidence type="ECO:0000313" key="1">
    <source>
        <dbReference type="EMBL" id="VDG27798.1"/>
    </source>
</evidence>
<sequence length="320" mass="35191">MSQFQGFTITSDGLKLVQDTLQNNTTLTLNVARLTDDPDLLTMSVDSIRALSTLPVKTTNLDFETRMSRTTDNQIEVDAMITNQNVKQNYTFTGLGIVFQQAGKEDVLFAVAPATVATKVDAFVGDNSYTLDLTIKIPINNVQPTITFAENGYMTVADEKQILNLAYGHADAGLATKQDKLGYTPADDTKVVHTTDTILNTLNDLSLEIDTSGLEINEYPRFMAWVYYNGAGIAQATSYAGVPLMNELMMSADLKVNGQTMIPKFWTMQLKAAAPDFDTTDFTINRATDGSWMYLISNKPETDQATIGIHCLNAKFKEVA</sequence>
<name>A0A660E195_9LACO</name>
<reference evidence="1 2" key="1">
    <citation type="submission" date="2018-11" db="EMBL/GenBank/DDBJ databases">
        <authorList>
            <person name="Wuyts S."/>
        </authorList>
    </citation>
    <scope>NUCLEOTIDE SEQUENCE [LARGE SCALE GENOMIC DNA]</scope>
    <source>
        <strain evidence="1">Lactobacillus mudanjiangensis AMBF249</strain>
    </source>
</reference>
<gene>
    <name evidence="1" type="ORF">MUDAN_MDHGFNIF_02621</name>
</gene>
<protein>
    <submittedName>
        <fullName evidence="1">Uncharacterized protein</fullName>
    </submittedName>
</protein>
<keyword evidence="2" id="KW-1185">Reference proteome</keyword>
<dbReference type="OrthoDB" id="2300510at2"/>
<dbReference type="EMBL" id="UYIG01000057">
    <property type="protein sequence ID" value="VDG27798.1"/>
    <property type="molecule type" value="Genomic_DNA"/>
</dbReference>
<dbReference type="AlphaFoldDB" id="A0A660E195"/>
<organism evidence="1 2">
    <name type="scientific">Lactiplantibacillus mudanjiangensis</name>
    <dbReference type="NCBI Taxonomy" id="1296538"/>
    <lineage>
        <taxon>Bacteria</taxon>
        <taxon>Bacillati</taxon>
        <taxon>Bacillota</taxon>
        <taxon>Bacilli</taxon>
        <taxon>Lactobacillales</taxon>
        <taxon>Lactobacillaceae</taxon>
        <taxon>Lactiplantibacillus</taxon>
    </lineage>
</organism>
<proteinExistence type="predicted"/>
<evidence type="ECO:0000313" key="2">
    <source>
        <dbReference type="Proteomes" id="UP000289996"/>
    </source>
</evidence>
<accession>A0A660E195</accession>
<dbReference type="Proteomes" id="UP000289996">
    <property type="component" value="Unassembled WGS sequence"/>
</dbReference>
<dbReference type="RefSeq" id="WP_130851512.1">
    <property type="nucleotide sequence ID" value="NZ_UYIG01000057.1"/>
</dbReference>